<comment type="similarity">
    <text evidence="2">Belongs to the methyl-accepting chemotaxis (MCP) protein family.</text>
</comment>
<dbReference type="GeneID" id="97275531"/>
<feature type="domain" description="Methyl-accepting transducer" evidence="3">
    <location>
        <begin position="4"/>
        <end position="61"/>
    </location>
</feature>
<dbReference type="InterPro" id="IPR004089">
    <property type="entry name" value="MCPsignal_dom"/>
</dbReference>
<keyword evidence="1" id="KW-0145">Chemotaxis</keyword>
<dbReference type="InterPro" id="IPR051310">
    <property type="entry name" value="MCP_chemotaxis"/>
</dbReference>
<dbReference type="GO" id="GO:0016020">
    <property type="term" value="C:membrane"/>
    <property type="evidence" value="ECO:0007669"/>
    <property type="project" value="InterPro"/>
</dbReference>
<name>A0A6F8XI05_9GAMM</name>
<dbReference type="Proteomes" id="UP000501053">
    <property type="component" value="Chromosome"/>
</dbReference>
<dbReference type="PANTHER" id="PTHR43531:SF11">
    <property type="entry name" value="METHYL-ACCEPTING CHEMOTAXIS PROTEIN 3"/>
    <property type="match status" value="1"/>
</dbReference>
<dbReference type="RefSeq" id="WP_232068226.1">
    <property type="nucleotide sequence ID" value="NZ_AP022869.1"/>
</dbReference>
<proteinExistence type="inferred from homology"/>
<dbReference type="PANTHER" id="PTHR43531">
    <property type="entry name" value="PROTEIN ICFG"/>
    <property type="match status" value="1"/>
</dbReference>
<dbReference type="EMBL" id="AP022869">
    <property type="protein sequence ID" value="BCB73428.1"/>
    <property type="molecule type" value="Genomic_DNA"/>
</dbReference>
<evidence type="ECO:0000313" key="4">
    <source>
        <dbReference type="EMBL" id="BCB73428.1"/>
    </source>
</evidence>
<dbReference type="GO" id="GO:0007165">
    <property type="term" value="P:signal transduction"/>
    <property type="evidence" value="ECO:0007669"/>
    <property type="project" value="InterPro"/>
</dbReference>
<evidence type="ECO:0000313" key="5">
    <source>
        <dbReference type="Proteomes" id="UP000501053"/>
    </source>
</evidence>
<evidence type="ECO:0000256" key="2">
    <source>
        <dbReference type="ARBA" id="ARBA00029447"/>
    </source>
</evidence>
<dbReference type="SUPFAM" id="SSF58104">
    <property type="entry name" value="Methyl-accepting chemotaxis protein (MCP) signaling domain"/>
    <property type="match status" value="1"/>
</dbReference>
<protein>
    <recommendedName>
        <fullName evidence="3">Methyl-accepting transducer domain-containing protein</fullName>
    </recommendedName>
</protein>
<sequence length="97" mass="10628">MAFAQVSNGAALVDTAKQRMQDIDQRIQRVNDLFSDITAATHEQTRGIEQINVAIAQLDQATQDNASMVQQTATAAQDLKQRSRSLNSVVGHFTLVD</sequence>
<dbReference type="AlphaFoldDB" id="A0A6F8XI05"/>
<dbReference type="Gene3D" id="1.10.287.950">
    <property type="entry name" value="Methyl-accepting chemotaxis protein"/>
    <property type="match status" value="1"/>
</dbReference>
<gene>
    <name evidence="4" type="ORF">HMEPL2_37790</name>
</gene>
<dbReference type="GO" id="GO:0006935">
    <property type="term" value="P:chemotaxis"/>
    <property type="evidence" value="ECO:0007669"/>
    <property type="project" value="UniProtKB-KW"/>
</dbReference>
<organism evidence="4 5">
    <name type="scientific">Vreelandella aquamarina</name>
    <dbReference type="NCBI Taxonomy" id="77097"/>
    <lineage>
        <taxon>Bacteria</taxon>
        <taxon>Pseudomonadati</taxon>
        <taxon>Pseudomonadota</taxon>
        <taxon>Gammaproteobacteria</taxon>
        <taxon>Oceanospirillales</taxon>
        <taxon>Halomonadaceae</taxon>
        <taxon>Vreelandella</taxon>
    </lineage>
</organism>
<evidence type="ECO:0000256" key="1">
    <source>
        <dbReference type="ARBA" id="ARBA00022500"/>
    </source>
</evidence>
<reference evidence="4 5" key="1">
    <citation type="submission" date="2020-03" db="EMBL/GenBank/DDBJ databases">
        <title>Complete Genome Sequence of Halomonas meridiana strain Eplume2, isolated from hydrothermal-plume in the north east Pacific Ocean.</title>
        <authorList>
            <person name="Kurihara Y."/>
            <person name="Kawai S."/>
            <person name="Sakai A."/>
            <person name="Galipon J."/>
            <person name="Arakawa K."/>
        </authorList>
    </citation>
    <scope>NUCLEOTIDE SEQUENCE [LARGE SCALE GENOMIC DNA]</scope>
    <source>
        <strain evidence="4 5">Eplume2</strain>
    </source>
</reference>
<keyword evidence="5" id="KW-1185">Reference proteome</keyword>
<dbReference type="Pfam" id="PF00015">
    <property type="entry name" value="MCPsignal"/>
    <property type="match status" value="1"/>
</dbReference>
<evidence type="ECO:0000259" key="3">
    <source>
        <dbReference type="Pfam" id="PF00015"/>
    </source>
</evidence>
<accession>A0A6F8XI05</accession>